<dbReference type="Proteomes" id="UP000321638">
    <property type="component" value="Unassembled WGS sequence"/>
</dbReference>
<dbReference type="RefSeq" id="WP_147845520.1">
    <property type="nucleotide sequence ID" value="NZ_VDUZ01000003.1"/>
</dbReference>
<keyword evidence="8" id="KW-1015">Disulfide bond</keyword>
<evidence type="ECO:0000256" key="7">
    <source>
        <dbReference type="ARBA" id="ARBA00023049"/>
    </source>
</evidence>
<keyword evidence="4" id="KW-0574">Periplasm</keyword>
<dbReference type="GO" id="GO:0030288">
    <property type="term" value="C:outer membrane-bounded periplasmic space"/>
    <property type="evidence" value="ECO:0007669"/>
    <property type="project" value="InterPro"/>
</dbReference>
<dbReference type="NCBIfam" id="NF006947">
    <property type="entry name" value="PRK09429.1"/>
    <property type="match status" value="1"/>
</dbReference>
<dbReference type="Pfam" id="PF03411">
    <property type="entry name" value="Peptidase_M74"/>
    <property type="match status" value="1"/>
</dbReference>
<keyword evidence="2" id="KW-0479">Metal-binding</keyword>
<keyword evidence="12" id="KW-1185">Reference proteome</keyword>
<feature type="compositionally biased region" description="Pro residues" evidence="9">
    <location>
        <begin position="252"/>
        <end position="272"/>
    </location>
</feature>
<keyword evidence="1" id="KW-0645">Protease</keyword>
<sequence length="283" mass="30990">MMSRTVRVVLASILALACPAAASAQSELSFASLSAPSTGPARVIGSYAAGCISGAVPLPFEGPGYEVIRISRNRYWGHNSLIRFVQEFGQRVQASRLGPVYIGDISQPRGGRMGFGHASHQVGLDVDIWFELSPKPRLAAAAREQPVLRSLTLPDDSGIDESVWQPGHATLLRLASEHPLVDRIFVNKWIKRQLCQTVTGDRSWLHKITPWYFHNEHFHVRLVCPPDSPECVRQAPVPAGDGCGKSLDDWFVPPPPRPPVTTPPPKPRPPRYPASCLSVLHAP</sequence>
<evidence type="ECO:0000256" key="6">
    <source>
        <dbReference type="ARBA" id="ARBA00022833"/>
    </source>
</evidence>
<accession>A0A5C8PU53</accession>
<evidence type="ECO:0000256" key="5">
    <source>
        <dbReference type="ARBA" id="ARBA00022801"/>
    </source>
</evidence>
<feature type="disulfide bond" evidence="8">
    <location>
        <begin position="195"/>
        <end position="243"/>
    </location>
</feature>
<evidence type="ECO:0000256" key="8">
    <source>
        <dbReference type="PIRSR" id="PIRSR018455-2"/>
    </source>
</evidence>
<dbReference type="InterPro" id="IPR009045">
    <property type="entry name" value="Zn_M74/Hedgehog-like"/>
</dbReference>
<reference evidence="11 12" key="1">
    <citation type="submission" date="2019-06" db="EMBL/GenBank/DDBJ databases">
        <title>New taxonomy in bacterial strain CC-CFT640, isolated from vineyard.</title>
        <authorList>
            <person name="Lin S.-Y."/>
            <person name="Tsai C.-F."/>
            <person name="Young C.-C."/>
        </authorList>
    </citation>
    <scope>NUCLEOTIDE SEQUENCE [LARGE SCALE GENOMIC DNA]</scope>
    <source>
        <strain evidence="11 12">CC-CFT640</strain>
    </source>
</reference>
<dbReference type="GO" id="GO:0004252">
    <property type="term" value="F:serine-type endopeptidase activity"/>
    <property type="evidence" value="ECO:0007669"/>
    <property type="project" value="InterPro"/>
</dbReference>
<dbReference type="PROSITE" id="PS51257">
    <property type="entry name" value="PROKAR_LIPOPROTEIN"/>
    <property type="match status" value="1"/>
</dbReference>
<evidence type="ECO:0000313" key="12">
    <source>
        <dbReference type="Proteomes" id="UP000321638"/>
    </source>
</evidence>
<dbReference type="GO" id="GO:0006508">
    <property type="term" value="P:proteolysis"/>
    <property type="evidence" value="ECO:0007669"/>
    <property type="project" value="UniProtKB-KW"/>
</dbReference>
<evidence type="ECO:0000256" key="1">
    <source>
        <dbReference type="ARBA" id="ARBA00022670"/>
    </source>
</evidence>
<gene>
    <name evidence="11" type="primary">mepA</name>
    <name evidence="11" type="ORF">FHP25_03530</name>
</gene>
<protein>
    <submittedName>
        <fullName evidence="11">Penicillin-insensitive murein endopeptidase</fullName>
    </submittedName>
</protein>
<feature type="disulfide bond" evidence="8">
    <location>
        <begin position="51"/>
        <end position="276"/>
    </location>
</feature>
<feature type="signal peptide" evidence="10">
    <location>
        <begin position="1"/>
        <end position="24"/>
    </location>
</feature>
<dbReference type="GO" id="GO:0008237">
    <property type="term" value="F:metallopeptidase activity"/>
    <property type="evidence" value="ECO:0007669"/>
    <property type="project" value="UniProtKB-KW"/>
</dbReference>
<comment type="caution">
    <text evidence="11">The sequence shown here is derived from an EMBL/GenBank/DDBJ whole genome shotgun (WGS) entry which is preliminary data.</text>
</comment>
<feature type="region of interest" description="Disordered" evidence="9">
    <location>
        <begin position="242"/>
        <end position="273"/>
    </location>
</feature>
<dbReference type="AlphaFoldDB" id="A0A5C8PU53"/>
<name>A0A5C8PU53_9HYPH</name>
<dbReference type="PIRSF" id="PIRSF018455">
    <property type="entry name" value="MepA"/>
    <property type="match status" value="1"/>
</dbReference>
<evidence type="ECO:0000256" key="3">
    <source>
        <dbReference type="ARBA" id="ARBA00022729"/>
    </source>
</evidence>
<evidence type="ECO:0000313" key="11">
    <source>
        <dbReference type="EMBL" id="TXL81611.1"/>
    </source>
</evidence>
<dbReference type="Gene3D" id="3.30.1380.10">
    <property type="match status" value="1"/>
</dbReference>
<dbReference type="SUPFAM" id="SSF55166">
    <property type="entry name" value="Hedgehog/DD-peptidase"/>
    <property type="match status" value="1"/>
</dbReference>
<evidence type="ECO:0000256" key="10">
    <source>
        <dbReference type="SAM" id="SignalP"/>
    </source>
</evidence>
<evidence type="ECO:0000256" key="4">
    <source>
        <dbReference type="ARBA" id="ARBA00022764"/>
    </source>
</evidence>
<evidence type="ECO:0000256" key="2">
    <source>
        <dbReference type="ARBA" id="ARBA00022723"/>
    </source>
</evidence>
<keyword evidence="7" id="KW-0482">Metalloprotease</keyword>
<dbReference type="GO" id="GO:0046872">
    <property type="term" value="F:metal ion binding"/>
    <property type="evidence" value="ECO:0007669"/>
    <property type="project" value="UniProtKB-KW"/>
</dbReference>
<feature type="chain" id="PRO_5022739718" evidence="10">
    <location>
        <begin position="25"/>
        <end position="283"/>
    </location>
</feature>
<dbReference type="EMBL" id="VDUZ01000003">
    <property type="protein sequence ID" value="TXL81611.1"/>
    <property type="molecule type" value="Genomic_DNA"/>
</dbReference>
<keyword evidence="3 10" id="KW-0732">Signal</keyword>
<keyword evidence="6" id="KW-0862">Zinc</keyword>
<keyword evidence="5" id="KW-0378">Hydrolase</keyword>
<proteinExistence type="predicted"/>
<dbReference type="OrthoDB" id="1467367at2"/>
<evidence type="ECO:0000256" key="9">
    <source>
        <dbReference type="SAM" id="MobiDB-lite"/>
    </source>
</evidence>
<organism evidence="11 12">
    <name type="scientific">Vineibacter terrae</name>
    <dbReference type="NCBI Taxonomy" id="2586908"/>
    <lineage>
        <taxon>Bacteria</taxon>
        <taxon>Pseudomonadati</taxon>
        <taxon>Pseudomonadota</taxon>
        <taxon>Alphaproteobacteria</taxon>
        <taxon>Hyphomicrobiales</taxon>
        <taxon>Vineibacter</taxon>
    </lineage>
</organism>
<feature type="disulfide bond" evidence="8">
    <location>
        <begin position="224"/>
        <end position="231"/>
    </location>
</feature>
<dbReference type="InterPro" id="IPR005073">
    <property type="entry name" value="Peptidase_M74"/>
</dbReference>